<dbReference type="PANTHER" id="PTHR32060">
    <property type="entry name" value="TAIL-SPECIFIC PROTEASE"/>
    <property type="match status" value="1"/>
</dbReference>
<dbReference type="EMBL" id="CP136051">
    <property type="protein sequence ID" value="WOK09420.1"/>
    <property type="molecule type" value="Genomic_DNA"/>
</dbReference>
<dbReference type="InterPro" id="IPR020992">
    <property type="entry name" value="Tail_Prtase_C"/>
</dbReference>
<dbReference type="InterPro" id="IPR005151">
    <property type="entry name" value="Tail-specific_protease"/>
</dbReference>
<dbReference type="Gene3D" id="2.30.42.10">
    <property type="match status" value="1"/>
</dbReference>
<proteinExistence type="inferred from homology"/>
<dbReference type="SMART" id="SM00245">
    <property type="entry name" value="TSPc"/>
    <property type="match status" value="1"/>
</dbReference>
<dbReference type="SUPFAM" id="SSF50156">
    <property type="entry name" value="PDZ domain-like"/>
    <property type="match status" value="1"/>
</dbReference>
<dbReference type="CDD" id="cd07560">
    <property type="entry name" value="Peptidase_S41_CPP"/>
    <property type="match status" value="1"/>
</dbReference>
<evidence type="ECO:0000313" key="9">
    <source>
        <dbReference type="Proteomes" id="UP001302349"/>
    </source>
</evidence>
<dbReference type="Gene3D" id="3.30.750.44">
    <property type="match status" value="1"/>
</dbReference>
<evidence type="ECO:0000256" key="1">
    <source>
        <dbReference type="ARBA" id="ARBA00009179"/>
    </source>
</evidence>
<reference evidence="8 9" key="1">
    <citation type="journal article" date="2023" name="Microbiol. Resour. Announc.">
        <title>Complete Genome Sequence of Imperialibacter roseus strain P4T.</title>
        <authorList>
            <person name="Tizabi D.R."/>
            <person name="Bachvaroff T."/>
            <person name="Hill R.T."/>
        </authorList>
    </citation>
    <scope>NUCLEOTIDE SEQUENCE [LARGE SCALE GENOMIC DNA]</scope>
    <source>
        <strain evidence="8 9">P4T</strain>
    </source>
</reference>
<protein>
    <submittedName>
        <fullName evidence="8">Carboxy terminal-processing peptidase</fullName>
        <ecNumber evidence="8">3.4.21.102</ecNumber>
    </submittedName>
</protein>
<dbReference type="PROSITE" id="PS50106">
    <property type="entry name" value="PDZ"/>
    <property type="match status" value="1"/>
</dbReference>
<keyword evidence="9" id="KW-1185">Reference proteome</keyword>
<dbReference type="InterPro" id="IPR029045">
    <property type="entry name" value="ClpP/crotonase-like_dom_sf"/>
</dbReference>
<keyword evidence="4 5" id="KW-0720">Serine protease</keyword>
<evidence type="ECO:0000256" key="3">
    <source>
        <dbReference type="ARBA" id="ARBA00022801"/>
    </source>
</evidence>
<keyword evidence="6" id="KW-0732">Signal</keyword>
<organism evidence="8 9">
    <name type="scientific">Imperialibacter roseus</name>
    <dbReference type="NCBI Taxonomy" id="1324217"/>
    <lineage>
        <taxon>Bacteria</taxon>
        <taxon>Pseudomonadati</taxon>
        <taxon>Bacteroidota</taxon>
        <taxon>Cytophagia</taxon>
        <taxon>Cytophagales</taxon>
        <taxon>Flammeovirgaceae</taxon>
        <taxon>Imperialibacter</taxon>
    </lineage>
</organism>
<dbReference type="NCBIfam" id="TIGR00225">
    <property type="entry name" value="prc"/>
    <property type="match status" value="1"/>
</dbReference>
<dbReference type="Proteomes" id="UP001302349">
    <property type="component" value="Chromosome"/>
</dbReference>
<keyword evidence="3 5" id="KW-0378">Hydrolase</keyword>
<dbReference type="InterPro" id="IPR040573">
    <property type="entry name" value="TSP_N"/>
</dbReference>
<dbReference type="GO" id="GO:0004252">
    <property type="term" value="F:serine-type endopeptidase activity"/>
    <property type="evidence" value="ECO:0007669"/>
    <property type="project" value="UniProtKB-EC"/>
</dbReference>
<dbReference type="Pfam" id="PF00595">
    <property type="entry name" value="PDZ"/>
    <property type="match status" value="1"/>
</dbReference>
<sequence length="687" mass="77871">MNKASFLWIALFFMLLGTGIQASAARAEVIADTTKLIVPNAEHGKEALLITRLLLQNHYRKTPLNDSLSNVIFNNYITNLDNNRMYFVASDIEYFKRYKDYFDNYLLTGNIDVPFQMFRLYQERALDRISKVNKILETEPDFNSDEMFTPDREKEPWAKSFDELDELWRKTIKYQALGLKLEGKEWKDIKTTLASRYARYHKMIEQYNSEDAFQMFMNSFTEAFDPHTNYFSPITSENFQIDMAQSLEGIGARLTQQMDNTQVYEVIPGGPAYKSKQIYKDDKIVAVAQGDKEDFVDVIGWRLDDVVQLIRGPKGTVVRLKIVPHDAPDGSLPVELRLVRDKVKLEEETASKKIVPYTEGGTTYKLGVITLPSFYFDWEGAQKGEKDYKSATRDVKRLLAELEADGVDGVMMDLRFNGGGSLQEAINLSGLFISKGPVVQVKNADGSIDVGTDKDSEIAYNGPLAVLVNRFSASASEIFAGAIQDYKRGIIIGENSFGKGTVQQLVDLDQFLPQETAKLGQVKLTLSKYYRVNGSSTQHLGVKPDIEFPSAYDADNFGESSQPSALPWDQIRSSSFTPVNKIDSKLIEQLTRIYSLDLQNNAEFKELQYDIEEAKKARSKNEISLNYNIRKAEIDDVRAARESIRDLSTQINDSEVKEAGTDRKEPKDVYLDESLKLLANLIKIRLG</sequence>
<feature type="domain" description="PDZ" evidence="7">
    <location>
        <begin position="240"/>
        <end position="317"/>
    </location>
</feature>
<dbReference type="Pfam" id="PF17804">
    <property type="entry name" value="TSP_NTD"/>
    <property type="match status" value="1"/>
</dbReference>
<evidence type="ECO:0000313" key="8">
    <source>
        <dbReference type="EMBL" id="WOK09420.1"/>
    </source>
</evidence>
<evidence type="ECO:0000256" key="6">
    <source>
        <dbReference type="SAM" id="SignalP"/>
    </source>
</evidence>
<dbReference type="RefSeq" id="WP_317492039.1">
    <property type="nucleotide sequence ID" value="NZ_CP136051.1"/>
</dbReference>
<evidence type="ECO:0000256" key="5">
    <source>
        <dbReference type="RuleBase" id="RU004404"/>
    </source>
</evidence>
<dbReference type="CDD" id="cd06782">
    <property type="entry name" value="cpPDZ_CPP-like"/>
    <property type="match status" value="1"/>
</dbReference>
<keyword evidence="2 5" id="KW-0645">Protease</keyword>
<dbReference type="EC" id="3.4.21.102" evidence="8"/>
<dbReference type="Pfam" id="PF03572">
    <property type="entry name" value="Peptidase_S41"/>
    <property type="match status" value="1"/>
</dbReference>
<comment type="similarity">
    <text evidence="1 5">Belongs to the peptidase S41A family.</text>
</comment>
<dbReference type="PANTHER" id="PTHR32060:SF22">
    <property type="entry name" value="CARBOXYL-TERMINAL-PROCESSING PEPTIDASE 3, CHLOROPLASTIC"/>
    <property type="match status" value="1"/>
</dbReference>
<dbReference type="InterPro" id="IPR004447">
    <property type="entry name" value="Peptidase_S41A"/>
</dbReference>
<evidence type="ECO:0000256" key="2">
    <source>
        <dbReference type="ARBA" id="ARBA00022670"/>
    </source>
</evidence>
<dbReference type="Pfam" id="PF11818">
    <property type="entry name" value="DUF3340"/>
    <property type="match status" value="1"/>
</dbReference>
<dbReference type="SUPFAM" id="SSF52096">
    <property type="entry name" value="ClpP/crotonase"/>
    <property type="match status" value="1"/>
</dbReference>
<feature type="signal peptide" evidence="6">
    <location>
        <begin position="1"/>
        <end position="24"/>
    </location>
</feature>
<dbReference type="Gene3D" id="3.90.226.10">
    <property type="entry name" value="2-enoyl-CoA Hydratase, Chain A, domain 1"/>
    <property type="match status" value="1"/>
</dbReference>
<accession>A0ABZ0IWI3</accession>
<feature type="chain" id="PRO_5046448853" evidence="6">
    <location>
        <begin position="25"/>
        <end position="687"/>
    </location>
</feature>
<dbReference type="InterPro" id="IPR001478">
    <property type="entry name" value="PDZ"/>
</dbReference>
<evidence type="ECO:0000256" key="4">
    <source>
        <dbReference type="ARBA" id="ARBA00022825"/>
    </source>
</evidence>
<evidence type="ECO:0000259" key="7">
    <source>
        <dbReference type="PROSITE" id="PS50106"/>
    </source>
</evidence>
<gene>
    <name evidence="8" type="ORF">RT717_12295</name>
</gene>
<name>A0ABZ0IWI3_9BACT</name>
<dbReference type="InterPro" id="IPR036034">
    <property type="entry name" value="PDZ_sf"/>
</dbReference>
<dbReference type="SMART" id="SM00228">
    <property type="entry name" value="PDZ"/>
    <property type="match status" value="1"/>
</dbReference>